<dbReference type="EMBL" id="AMZH03005142">
    <property type="protein sequence ID" value="RRT67148.1"/>
    <property type="molecule type" value="Genomic_DNA"/>
</dbReference>
<reference evidence="2 3" key="1">
    <citation type="journal article" date="2014" name="Agronomy (Basel)">
        <title>A Draft Genome Sequence for Ensete ventricosum, the Drought-Tolerant Tree Against Hunger.</title>
        <authorList>
            <person name="Harrison J."/>
            <person name="Moore K.A."/>
            <person name="Paszkiewicz K."/>
            <person name="Jones T."/>
            <person name="Grant M."/>
            <person name="Ambacheew D."/>
            <person name="Muzemil S."/>
            <person name="Studholme D.J."/>
        </authorList>
    </citation>
    <scope>NUCLEOTIDE SEQUENCE [LARGE SCALE GENOMIC DNA]</scope>
</reference>
<proteinExistence type="predicted"/>
<dbReference type="GO" id="GO:0032040">
    <property type="term" value="C:small-subunit processome"/>
    <property type="evidence" value="ECO:0007669"/>
    <property type="project" value="TreeGrafter"/>
</dbReference>
<dbReference type="PANTHER" id="PTHR12455">
    <property type="entry name" value="NUCLEOLAR COMPLEX PROTEIN 4"/>
    <property type="match status" value="1"/>
</dbReference>
<evidence type="ECO:0000313" key="3">
    <source>
        <dbReference type="Proteomes" id="UP000287651"/>
    </source>
</evidence>
<evidence type="ECO:0000256" key="1">
    <source>
        <dbReference type="SAM" id="SignalP"/>
    </source>
</evidence>
<protein>
    <submittedName>
        <fullName evidence="2">Uncharacterized protein</fullName>
    </submittedName>
</protein>
<organism evidence="2 3">
    <name type="scientific">Ensete ventricosum</name>
    <name type="common">Abyssinian banana</name>
    <name type="synonym">Musa ensete</name>
    <dbReference type="NCBI Taxonomy" id="4639"/>
    <lineage>
        <taxon>Eukaryota</taxon>
        <taxon>Viridiplantae</taxon>
        <taxon>Streptophyta</taxon>
        <taxon>Embryophyta</taxon>
        <taxon>Tracheophyta</taxon>
        <taxon>Spermatophyta</taxon>
        <taxon>Magnoliopsida</taxon>
        <taxon>Liliopsida</taxon>
        <taxon>Zingiberales</taxon>
        <taxon>Musaceae</taxon>
        <taxon>Ensete</taxon>
    </lineage>
</organism>
<gene>
    <name evidence="2" type="ORF">B296_00039539</name>
</gene>
<dbReference type="PANTHER" id="PTHR12455:SF0">
    <property type="entry name" value="NUCLEOLAR COMPLEX PROTEIN 4 HOMOLOG"/>
    <property type="match status" value="1"/>
</dbReference>
<comment type="caution">
    <text evidence="2">The sequence shown here is derived from an EMBL/GenBank/DDBJ whole genome shotgun (WGS) entry which is preliminary data.</text>
</comment>
<dbReference type="InterPro" id="IPR027193">
    <property type="entry name" value="Noc4"/>
</dbReference>
<feature type="signal peptide" evidence="1">
    <location>
        <begin position="1"/>
        <end position="25"/>
    </location>
</feature>
<name>A0A426ZT73_ENSVE</name>
<accession>A0A426ZT73</accession>
<dbReference type="AlphaFoldDB" id="A0A426ZT73"/>
<sequence length="212" mass="24044">MAFSEIVSVHDILILLLLLLCSSMEFPVRIMYNILSCCPPLEAEKEQSYEMWSQLGNHILSLFAIPYHIARYWRSLSNLKRVVILHVLSNLASSLLPLLQVSSSSHIAKKIKLKFAKAWISFLKLPLPVDVYKEVIILCKCCDSYCTFGLMQPIGDENDRGTSVEDNRSGEDVRESENGHIILSTKLGTDPFDIQECDPAKSNAMRKFLHNE</sequence>
<dbReference type="Proteomes" id="UP000287651">
    <property type="component" value="Unassembled WGS sequence"/>
</dbReference>
<dbReference type="GO" id="GO:0030692">
    <property type="term" value="C:Noc4p-Nop14p complex"/>
    <property type="evidence" value="ECO:0007669"/>
    <property type="project" value="TreeGrafter"/>
</dbReference>
<evidence type="ECO:0000313" key="2">
    <source>
        <dbReference type="EMBL" id="RRT67148.1"/>
    </source>
</evidence>
<keyword evidence="1" id="KW-0732">Signal</keyword>
<feature type="chain" id="PRO_5019391919" evidence="1">
    <location>
        <begin position="26"/>
        <end position="212"/>
    </location>
</feature>
<dbReference type="GO" id="GO:0042254">
    <property type="term" value="P:ribosome biogenesis"/>
    <property type="evidence" value="ECO:0007669"/>
    <property type="project" value="InterPro"/>
</dbReference>